<organism evidence="3 4">
    <name type="scientific">Leishmania tarentolae</name>
    <name type="common">Sauroleishmania tarentolae</name>
    <dbReference type="NCBI Taxonomy" id="5689"/>
    <lineage>
        <taxon>Eukaryota</taxon>
        <taxon>Discoba</taxon>
        <taxon>Euglenozoa</taxon>
        <taxon>Kinetoplastea</taxon>
        <taxon>Metakinetoplastina</taxon>
        <taxon>Trypanosomatida</taxon>
        <taxon>Trypanosomatidae</taxon>
        <taxon>Leishmaniinae</taxon>
        <taxon>Leishmania</taxon>
        <taxon>lizard Leishmania</taxon>
    </lineage>
</organism>
<dbReference type="AlphaFoldDB" id="A0A640KVF8"/>
<evidence type="ECO:0000256" key="1">
    <source>
        <dbReference type="ARBA" id="ARBA00022980"/>
    </source>
</evidence>
<proteinExistence type="predicted"/>
<name>A0A640KVF8_LEITA</name>
<dbReference type="SUPFAM" id="SSF50978">
    <property type="entry name" value="WD40 repeat-like"/>
    <property type="match status" value="1"/>
</dbReference>
<evidence type="ECO:0008006" key="5">
    <source>
        <dbReference type="Google" id="ProtNLM"/>
    </source>
</evidence>
<comment type="caution">
    <text evidence="3">The sequence shown here is derived from an EMBL/GenBank/DDBJ whole genome shotgun (WGS) entry which is preliminary data.</text>
</comment>
<dbReference type="Proteomes" id="UP000419144">
    <property type="component" value="Unassembled WGS sequence"/>
</dbReference>
<sequence>MTPPAAPPALQEVAQEHLSWMAELEVPSPVCMAVARPRLFGTTPPKRPPAPGKRGRSGGGQARPANAGAPAADPPPRRPKQGGRTGAAKTPPRGKRAQKARPAHQPPRRTHSHKRMCNFPLFSLHLFFFLSAMMPLQTLMQTTLSAFIGPNQKKAALPTKSEREASRGTVKRQRDEEYAESYPIDSRAAKILTSQLHHLRPHICRGLFAHSKYGPSLNSRNAFALGKTPVVRTVVSTIHPTRSSNDGELLVSPLDTFRNCILSTVWDPRDEYLIAAKRSGFQLFGASSWLEAGTVSSEVSKPVLELKSATVQARLGRENRISFGLLVAQFLGSSLNTICGYSGAPQLDIFDLEDLDEATGEPLRTYNLCALRFDSSSGLVSSVSATNAVVSVSDTVAIAALSNGCSALVDIRASTPLLCTEASPPPAILRACNPGTRRVLQGTAMTAVALAHRSDCTQLLTGTKDGILVLWDLRMRNKPVAISSVGGEVEALHVIDPSLSCRCGAPTVWLNTDLGDIACFSIGESSFEEVTRLSTSDSRRTQLSANLSPPKLSVISGLDCLIYPHVSSNSLLFYDIGHFISSTESQSSVGVSKCSFTGTQKSKRASFMSDFMERTLLPGHEKDQECACLLSDSKKGTWFPSLFASYPFFYWSHQICSVSASSKHRTICVGGDDGDLHVLSDFPS</sequence>
<dbReference type="InterPro" id="IPR015943">
    <property type="entry name" value="WD40/YVTN_repeat-like_dom_sf"/>
</dbReference>
<feature type="region of interest" description="Disordered" evidence="2">
    <location>
        <begin position="153"/>
        <end position="178"/>
    </location>
</feature>
<evidence type="ECO:0000313" key="3">
    <source>
        <dbReference type="EMBL" id="GET93633.1"/>
    </source>
</evidence>
<reference evidence="3" key="1">
    <citation type="submission" date="2019-11" db="EMBL/GenBank/DDBJ databases">
        <title>Leishmania tarentolae CDS.</title>
        <authorList>
            <person name="Goto Y."/>
            <person name="Yamagishi J."/>
        </authorList>
    </citation>
    <scope>NUCLEOTIDE SEQUENCE [LARGE SCALE GENOMIC DNA]</scope>
    <source>
        <strain evidence="3">Parrot Tar II</strain>
    </source>
</reference>
<evidence type="ECO:0000313" key="4">
    <source>
        <dbReference type="Proteomes" id="UP000419144"/>
    </source>
</evidence>
<accession>A0A640KVF8</accession>
<keyword evidence="1" id="KW-0689">Ribosomal protein</keyword>
<feature type="region of interest" description="Disordered" evidence="2">
    <location>
        <begin position="37"/>
        <end position="114"/>
    </location>
</feature>
<protein>
    <recommendedName>
        <fullName evidence="5">Guanine nucleotide-binding protein subunit beta-like protein</fullName>
    </recommendedName>
</protein>
<keyword evidence="1" id="KW-0687">Ribonucleoprotein</keyword>
<feature type="compositionally biased region" description="Low complexity" evidence="2">
    <location>
        <begin position="62"/>
        <end position="71"/>
    </location>
</feature>
<feature type="compositionally biased region" description="Basic residues" evidence="2">
    <location>
        <begin position="92"/>
        <end position="114"/>
    </location>
</feature>
<dbReference type="PROSITE" id="PS00678">
    <property type="entry name" value="WD_REPEATS_1"/>
    <property type="match status" value="1"/>
</dbReference>
<dbReference type="Gene3D" id="2.130.10.10">
    <property type="entry name" value="YVTN repeat-like/Quinoprotein amine dehydrogenase"/>
    <property type="match status" value="1"/>
</dbReference>
<dbReference type="EMBL" id="BLBS01000057">
    <property type="protein sequence ID" value="GET93633.1"/>
    <property type="molecule type" value="Genomic_DNA"/>
</dbReference>
<dbReference type="OrthoDB" id="272640at2759"/>
<dbReference type="InterPro" id="IPR019775">
    <property type="entry name" value="WD40_repeat_CS"/>
</dbReference>
<dbReference type="InterPro" id="IPR036322">
    <property type="entry name" value="WD40_repeat_dom_sf"/>
</dbReference>
<keyword evidence="4" id="KW-1185">Reference proteome</keyword>
<dbReference type="GO" id="GO:0005840">
    <property type="term" value="C:ribosome"/>
    <property type="evidence" value="ECO:0007669"/>
    <property type="project" value="UniProtKB-KW"/>
</dbReference>
<dbReference type="VEuPathDB" id="TriTrypDB:LtaPh_3654900"/>
<gene>
    <name evidence="3" type="ORF">LtaPh_3654900</name>
</gene>
<feature type="compositionally biased region" description="Basic and acidic residues" evidence="2">
    <location>
        <begin position="160"/>
        <end position="176"/>
    </location>
</feature>
<evidence type="ECO:0000256" key="2">
    <source>
        <dbReference type="SAM" id="MobiDB-lite"/>
    </source>
</evidence>